<gene>
    <name evidence="1" type="ORF">GLOIN_2v1523568</name>
</gene>
<reference evidence="1 2" key="1">
    <citation type="journal article" date="2013" name="Proc. Natl. Acad. Sci. U.S.A.">
        <title>Genome of an arbuscular mycorrhizal fungus provides insight into the oldest plant symbiosis.</title>
        <authorList>
            <person name="Tisserant E."/>
            <person name="Malbreil M."/>
            <person name="Kuo A."/>
            <person name="Kohler A."/>
            <person name="Symeonidi A."/>
            <person name="Balestrini R."/>
            <person name="Charron P."/>
            <person name="Duensing N."/>
            <person name="Frei Dit Frey N."/>
            <person name="Gianinazzi-Pearson V."/>
            <person name="Gilbert L.B."/>
            <person name="Handa Y."/>
            <person name="Herr J.R."/>
            <person name="Hijri M."/>
            <person name="Koul R."/>
            <person name="Kawaguchi M."/>
            <person name="Krajinski F."/>
            <person name="Lammers P.J."/>
            <person name="Masclaux F.G."/>
            <person name="Murat C."/>
            <person name="Morin E."/>
            <person name="Ndikumana S."/>
            <person name="Pagni M."/>
            <person name="Petitpierre D."/>
            <person name="Requena N."/>
            <person name="Rosikiewicz P."/>
            <person name="Riley R."/>
            <person name="Saito K."/>
            <person name="San Clemente H."/>
            <person name="Shapiro H."/>
            <person name="van Tuinen D."/>
            <person name="Becard G."/>
            <person name="Bonfante P."/>
            <person name="Paszkowski U."/>
            <person name="Shachar-Hill Y.Y."/>
            <person name="Tuskan G.A."/>
            <person name="Young P.W."/>
            <person name="Sanders I.R."/>
            <person name="Henrissat B."/>
            <person name="Rensing S.A."/>
            <person name="Grigoriev I.V."/>
            <person name="Corradi N."/>
            <person name="Roux C."/>
            <person name="Martin F."/>
        </authorList>
    </citation>
    <scope>NUCLEOTIDE SEQUENCE [LARGE SCALE GENOMIC DNA]</scope>
    <source>
        <strain evidence="1 2">DAOM 197198</strain>
    </source>
</reference>
<name>A0A2P4QQB7_RHIID</name>
<organism evidence="1 2">
    <name type="scientific">Rhizophagus irregularis (strain DAOM 181602 / DAOM 197198 / MUCL 43194)</name>
    <name type="common">Arbuscular mycorrhizal fungus</name>
    <name type="synonym">Glomus intraradices</name>
    <dbReference type="NCBI Taxonomy" id="747089"/>
    <lineage>
        <taxon>Eukaryota</taxon>
        <taxon>Fungi</taxon>
        <taxon>Fungi incertae sedis</taxon>
        <taxon>Mucoromycota</taxon>
        <taxon>Glomeromycotina</taxon>
        <taxon>Glomeromycetes</taxon>
        <taxon>Glomerales</taxon>
        <taxon>Glomeraceae</taxon>
        <taxon>Rhizophagus</taxon>
    </lineage>
</organism>
<comment type="caution">
    <text evidence="1">The sequence shown here is derived from an EMBL/GenBank/DDBJ whole genome shotgun (WGS) entry which is preliminary data.</text>
</comment>
<keyword evidence="2" id="KW-1185">Reference proteome</keyword>
<evidence type="ECO:0000313" key="2">
    <source>
        <dbReference type="Proteomes" id="UP000018888"/>
    </source>
</evidence>
<dbReference type="AlphaFoldDB" id="A0A2P4QQB7"/>
<protein>
    <submittedName>
        <fullName evidence="1">Uncharacterized protein</fullName>
    </submittedName>
</protein>
<reference evidence="1 2" key="2">
    <citation type="journal article" date="2018" name="New Phytol.">
        <title>High intraspecific genome diversity in the model arbuscular mycorrhizal symbiont Rhizophagus irregularis.</title>
        <authorList>
            <person name="Chen E.C.H."/>
            <person name="Morin E."/>
            <person name="Beaudet D."/>
            <person name="Noel J."/>
            <person name="Yildirir G."/>
            <person name="Ndikumana S."/>
            <person name="Charron P."/>
            <person name="St-Onge C."/>
            <person name="Giorgi J."/>
            <person name="Kruger M."/>
            <person name="Marton T."/>
            <person name="Ropars J."/>
            <person name="Grigoriev I.V."/>
            <person name="Hainaut M."/>
            <person name="Henrissat B."/>
            <person name="Roux C."/>
            <person name="Martin F."/>
            <person name="Corradi N."/>
        </authorList>
    </citation>
    <scope>NUCLEOTIDE SEQUENCE [LARGE SCALE GENOMIC DNA]</scope>
    <source>
        <strain evidence="1 2">DAOM 197198</strain>
    </source>
</reference>
<dbReference type="EMBL" id="AUPC02000022">
    <property type="protein sequence ID" value="POG79841.1"/>
    <property type="molecule type" value="Genomic_DNA"/>
</dbReference>
<sequence>MTNSRICRRITSKNINANWSWKRILIFEIGGSDGYYWIKVFKIRRKKLPKLKL</sequence>
<dbReference type="Proteomes" id="UP000018888">
    <property type="component" value="Unassembled WGS sequence"/>
</dbReference>
<accession>A0A2P4QQB7</accession>
<evidence type="ECO:0000313" key="1">
    <source>
        <dbReference type="EMBL" id="POG79841.1"/>
    </source>
</evidence>
<proteinExistence type="predicted"/>